<reference evidence="1 2" key="1">
    <citation type="submission" date="2016-10" db="EMBL/GenBank/DDBJ databases">
        <authorList>
            <person name="de Groot N.N."/>
        </authorList>
    </citation>
    <scope>NUCLEOTIDE SEQUENCE [LARGE SCALE GENOMIC DNA]</scope>
    <source>
        <strain evidence="1 2">CGMCC 4.3510</strain>
    </source>
</reference>
<dbReference type="EMBL" id="FONG01000008">
    <property type="protein sequence ID" value="SFF11299.1"/>
    <property type="molecule type" value="Genomic_DNA"/>
</dbReference>
<gene>
    <name evidence="1" type="ORF">SAMN05216251_108209</name>
</gene>
<keyword evidence="2" id="KW-1185">Reference proteome</keyword>
<proteinExistence type="predicted"/>
<protein>
    <submittedName>
        <fullName evidence="1">Uncharacterized protein</fullName>
    </submittedName>
</protein>
<dbReference type="RefSeq" id="WP_245796081.1">
    <property type="nucleotide sequence ID" value="NZ_FONG01000008.1"/>
</dbReference>
<dbReference type="AlphaFoldDB" id="A0A1I2G2E6"/>
<evidence type="ECO:0000313" key="1">
    <source>
        <dbReference type="EMBL" id="SFF11299.1"/>
    </source>
</evidence>
<organism evidence="1 2">
    <name type="scientific">Actinacidiphila alni</name>
    <dbReference type="NCBI Taxonomy" id="380248"/>
    <lineage>
        <taxon>Bacteria</taxon>
        <taxon>Bacillati</taxon>
        <taxon>Actinomycetota</taxon>
        <taxon>Actinomycetes</taxon>
        <taxon>Kitasatosporales</taxon>
        <taxon>Streptomycetaceae</taxon>
        <taxon>Actinacidiphila</taxon>
    </lineage>
</organism>
<sequence>MAAELPARGTPEYRWWMAGAEAEAAARKEGRSKAGLAVRDLVDGLAEHQPDMTEADIAALVAYVFGATETPIPTQQNGFAMSSIGLPPVTTVVKDARTYAVDLAERVASTFVVATGGVLITATTDTVGHLSFWQSVAAGGVAAAGSLVKGILARAFGTKDSASLAKGV</sequence>
<name>A0A1I2G2E6_9ACTN</name>
<accession>A0A1I2G2E6</accession>
<dbReference type="STRING" id="380248.SAMN05216251_108209"/>
<evidence type="ECO:0000313" key="2">
    <source>
        <dbReference type="Proteomes" id="UP000199323"/>
    </source>
</evidence>
<dbReference type="Proteomes" id="UP000199323">
    <property type="component" value="Unassembled WGS sequence"/>
</dbReference>